<dbReference type="CDD" id="cd12261">
    <property type="entry name" value="RRM1_3_MRN1"/>
    <property type="match status" value="1"/>
</dbReference>
<evidence type="ECO:0000313" key="4">
    <source>
        <dbReference type="Proteomes" id="UP001287286"/>
    </source>
</evidence>
<comment type="caution">
    <text evidence="3">The sequence shown here is derived from an EMBL/GenBank/DDBJ whole genome shotgun (WGS) entry which is preliminary data.</text>
</comment>
<sequence length="471" mass="51623">MTLPHRLMCFAALVGHAARPAQWTWLLGNPPAAAETGVVVLAARAREHPLYAPASCRQRCYAVLSLPSLSFSRALCISPIQPRSKRVRSSRHRHGASAFSGRGNATMIQITRDEYDGFIEVAHKYANLCQNLTSGGVGEETIQLLSNQVSNSQGGPTVDGATADDHGAPLQATAPEVTGHGQPALGPGGRQGRGRPRGAGDEKKMAIRHDLDLKLDNSPESSEEGLDAFDPAAGEATESGTEAASPSRASPRLRLEREATRSVMLVNLAERTRHADITSVVRGGMLLDVYMRPRENAAVISFLHGVDAQAFYEHVRHHGLMIKNRKVGISRVDVKWNHFQFTLPGNTAHKITMGATRNLVIRRRNHNLTEQMIRDDLEHIHNLVVIRVEFIGDSCYISTNSVHKAAFARLCLMSRREYKGSHVEWDIDECAQPLDRMPIPNRAAAAPAAAPSKPVDQDPLFNRFELLSLDN</sequence>
<accession>A0ABR0C431</accession>
<dbReference type="EMBL" id="JAWRVI010000013">
    <property type="protein sequence ID" value="KAK4091151.1"/>
    <property type="molecule type" value="Genomic_DNA"/>
</dbReference>
<evidence type="ECO:0000256" key="1">
    <source>
        <dbReference type="SAM" id="MobiDB-lite"/>
    </source>
</evidence>
<reference evidence="3 4" key="1">
    <citation type="journal article" date="2024" name="Microbiol. Resour. Announc.">
        <title>Genome annotations for the ascomycete fungi Trichoderma harzianum, Trichoderma aggressivum, and Purpureocillium lilacinum.</title>
        <authorList>
            <person name="Beijen E.P.W."/>
            <person name="Ohm R.A."/>
        </authorList>
    </citation>
    <scope>NUCLEOTIDE SEQUENCE [LARGE SCALE GENOMIC DNA]</scope>
    <source>
        <strain evidence="3 4">CBS 150709</strain>
    </source>
</reference>
<name>A0ABR0C431_PURLI</name>
<keyword evidence="2" id="KW-0732">Signal</keyword>
<feature type="compositionally biased region" description="Low complexity" evidence="1">
    <location>
        <begin position="232"/>
        <end position="247"/>
    </location>
</feature>
<proteinExistence type="predicted"/>
<evidence type="ECO:0000313" key="3">
    <source>
        <dbReference type="EMBL" id="KAK4091151.1"/>
    </source>
</evidence>
<keyword evidence="4" id="KW-1185">Reference proteome</keyword>
<dbReference type="Proteomes" id="UP001287286">
    <property type="component" value="Unassembled WGS sequence"/>
</dbReference>
<feature type="region of interest" description="Disordered" evidence="1">
    <location>
        <begin position="149"/>
        <end position="203"/>
    </location>
</feature>
<feature type="signal peptide" evidence="2">
    <location>
        <begin position="1"/>
        <end position="23"/>
    </location>
</feature>
<gene>
    <name evidence="3" type="ORF">Purlil1_4731</name>
</gene>
<feature type="region of interest" description="Disordered" evidence="1">
    <location>
        <begin position="232"/>
        <end position="256"/>
    </location>
</feature>
<feature type="chain" id="PRO_5046340841" evidence="2">
    <location>
        <begin position="24"/>
        <end position="471"/>
    </location>
</feature>
<organism evidence="3 4">
    <name type="scientific">Purpureocillium lilacinum</name>
    <name type="common">Paecilomyces lilacinus</name>
    <dbReference type="NCBI Taxonomy" id="33203"/>
    <lineage>
        <taxon>Eukaryota</taxon>
        <taxon>Fungi</taxon>
        <taxon>Dikarya</taxon>
        <taxon>Ascomycota</taxon>
        <taxon>Pezizomycotina</taxon>
        <taxon>Sordariomycetes</taxon>
        <taxon>Hypocreomycetidae</taxon>
        <taxon>Hypocreales</taxon>
        <taxon>Ophiocordycipitaceae</taxon>
        <taxon>Purpureocillium</taxon>
    </lineage>
</organism>
<protein>
    <submittedName>
        <fullName evidence="3">Uncharacterized protein</fullName>
    </submittedName>
</protein>
<evidence type="ECO:0000256" key="2">
    <source>
        <dbReference type="SAM" id="SignalP"/>
    </source>
</evidence>